<proteinExistence type="predicted"/>
<organism evidence="7 8">
    <name type="scientific">Pseudonocardia petroleophila</name>
    <dbReference type="NCBI Taxonomy" id="37331"/>
    <lineage>
        <taxon>Bacteria</taxon>
        <taxon>Bacillati</taxon>
        <taxon>Actinomycetota</taxon>
        <taxon>Actinomycetes</taxon>
        <taxon>Pseudonocardiales</taxon>
        <taxon>Pseudonocardiaceae</taxon>
        <taxon>Pseudonocardia</taxon>
    </lineage>
</organism>
<dbReference type="PANTHER" id="PTHR30055">
    <property type="entry name" value="HTH-TYPE TRANSCRIPTIONAL REGULATOR RUTR"/>
    <property type="match status" value="1"/>
</dbReference>
<reference evidence="7 8" key="1">
    <citation type="submission" date="2020-08" db="EMBL/GenBank/DDBJ databases">
        <authorList>
            <person name="Mo P."/>
        </authorList>
    </citation>
    <scope>NUCLEOTIDE SEQUENCE [LARGE SCALE GENOMIC DNA]</scope>
    <source>
        <strain evidence="7 8">CGMCC 4.1532</strain>
    </source>
</reference>
<evidence type="ECO:0000256" key="2">
    <source>
        <dbReference type="ARBA" id="ARBA00023125"/>
    </source>
</evidence>
<sequence>MAQGNRHVERARMRVSVAEPVTARHRGASLARTTDDAAVPSADRRDRRVATRRRMILTAAASSMAEHGYERVTLEQIGEQVGLSATGLYHYVGGKEDILAQLMTDTIDEIGLDIETLSAGSDDPEVLLRAFVRAHLRVAVTTPAGRVLSNHQDIVVSETYSDAIRYARRRHERRLESIIADGATGSAFRAVDPRTTARFVLGALNGVPRWAGPHATTADTDAIAEQLIELLITGIGSGTAGS</sequence>
<dbReference type="SUPFAM" id="SSF46689">
    <property type="entry name" value="Homeodomain-like"/>
    <property type="match status" value="1"/>
</dbReference>
<dbReference type="InterPro" id="IPR041490">
    <property type="entry name" value="KstR2_TetR_C"/>
</dbReference>
<protein>
    <submittedName>
        <fullName evidence="7">TetR/AcrR family transcriptional regulator</fullName>
    </submittedName>
</protein>
<accession>A0A7G7MC07</accession>
<dbReference type="InterPro" id="IPR001647">
    <property type="entry name" value="HTH_TetR"/>
</dbReference>
<dbReference type="Gene3D" id="1.10.10.60">
    <property type="entry name" value="Homeodomain-like"/>
    <property type="match status" value="1"/>
</dbReference>
<dbReference type="GO" id="GO:0003700">
    <property type="term" value="F:DNA-binding transcription factor activity"/>
    <property type="evidence" value="ECO:0007669"/>
    <property type="project" value="TreeGrafter"/>
</dbReference>
<evidence type="ECO:0000256" key="4">
    <source>
        <dbReference type="PROSITE-ProRule" id="PRU00335"/>
    </source>
</evidence>
<evidence type="ECO:0000313" key="7">
    <source>
        <dbReference type="EMBL" id="QNG50318.1"/>
    </source>
</evidence>
<dbReference type="GO" id="GO:0000976">
    <property type="term" value="F:transcription cis-regulatory region binding"/>
    <property type="evidence" value="ECO:0007669"/>
    <property type="project" value="TreeGrafter"/>
</dbReference>
<evidence type="ECO:0000259" key="6">
    <source>
        <dbReference type="PROSITE" id="PS50977"/>
    </source>
</evidence>
<name>A0A7G7MC07_9PSEU</name>
<feature type="region of interest" description="Disordered" evidence="5">
    <location>
        <begin position="23"/>
        <end position="47"/>
    </location>
</feature>
<gene>
    <name evidence="7" type="ORF">H6H00_18950</name>
</gene>
<dbReference type="Gene3D" id="1.10.357.10">
    <property type="entry name" value="Tetracycline Repressor, domain 2"/>
    <property type="match status" value="1"/>
</dbReference>
<evidence type="ECO:0000256" key="5">
    <source>
        <dbReference type="SAM" id="MobiDB-lite"/>
    </source>
</evidence>
<dbReference type="Pfam" id="PF00440">
    <property type="entry name" value="TetR_N"/>
    <property type="match status" value="1"/>
</dbReference>
<dbReference type="EMBL" id="CP060131">
    <property type="protein sequence ID" value="QNG50318.1"/>
    <property type="molecule type" value="Genomic_DNA"/>
</dbReference>
<dbReference type="PROSITE" id="PS01081">
    <property type="entry name" value="HTH_TETR_1"/>
    <property type="match status" value="1"/>
</dbReference>
<dbReference type="InterPro" id="IPR023772">
    <property type="entry name" value="DNA-bd_HTH_TetR-type_CS"/>
</dbReference>
<feature type="domain" description="HTH tetR-type" evidence="6">
    <location>
        <begin position="50"/>
        <end position="110"/>
    </location>
</feature>
<evidence type="ECO:0000313" key="8">
    <source>
        <dbReference type="Proteomes" id="UP000515728"/>
    </source>
</evidence>
<dbReference type="KEGG" id="ppel:H6H00_18950"/>
<feature type="DNA-binding region" description="H-T-H motif" evidence="4">
    <location>
        <begin position="73"/>
        <end position="92"/>
    </location>
</feature>
<dbReference type="RefSeq" id="WP_185717080.1">
    <property type="nucleotide sequence ID" value="NZ_BAAAWI010000001.1"/>
</dbReference>
<dbReference type="SUPFAM" id="SSF48498">
    <property type="entry name" value="Tetracyclin repressor-like, C-terminal domain"/>
    <property type="match status" value="1"/>
</dbReference>
<evidence type="ECO:0000256" key="1">
    <source>
        <dbReference type="ARBA" id="ARBA00023015"/>
    </source>
</evidence>
<dbReference type="PROSITE" id="PS50977">
    <property type="entry name" value="HTH_TETR_2"/>
    <property type="match status" value="1"/>
</dbReference>
<dbReference type="AlphaFoldDB" id="A0A7G7MC07"/>
<dbReference type="Proteomes" id="UP000515728">
    <property type="component" value="Chromosome"/>
</dbReference>
<dbReference type="Pfam" id="PF17932">
    <property type="entry name" value="TetR_C_24"/>
    <property type="match status" value="1"/>
</dbReference>
<keyword evidence="2 4" id="KW-0238">DNA-binding</keyword>
<keyword evidence="1" id="KW-0805">Transcription regulation</keyword>
<dbReference type="PANTHER" id="PTHR30055:SF234">
    <property type="entry name" value="HTH-TYPE TRANSCRIPTIONAL REGULATOR BETI"/>
    <property type="match status" value="1"/>
</dbReference>
<dbReference type="InterPro" id="IPR036271">
    <property type="entry name" value="Tet_transcr_reg_TetR-rel_C_sf"/>
</dbReference>
<evidence type="ECO:0000256" key="3">
    <source>
        <dbReference type="ARBA" id="ARBA00023163"/>
    </source>
</evidence>
<dbReference type="InterPro" id="IPR009057">
    <property type="entry name" value="Homeodomain-like_sf"/>
</dbReference>
<dbReference type="PRINTS" id="PR00455">
    <property type="entry name" value="HTHTETR"/>
</dbReference>
<dbReference type="InterPro" id="IPR050109">
    <property type="entry name" value="HTH-type_TetR-like_transc_reg"/>
</dbReference>
<keyword evidence="8" id="KW-1185">Reference proteome</keyword>
<keyword evidence="3" id="KW-0804">Transcription</keyword>